<evidence type="ECO:0000256" key="1">
    <source>
        <dbReference type="SAM" id="MobiDB-lite"/>
    </source>
</evidence>
<dbReference type="EMBL" id="RIZG01000001">
    <property type="protein sequence ID" value="RNF52732.1"/>
    <property type="molecule type" value="Genomic_DNA"/>
</dbReference>
<dbReference type="RefSeq" id="WP_123094076.1">
    <property type="nucleotide sequence ID" value="NZ_RIZG01000001.1"/>
</dbReference>
<sequence>MLFIEALTRTNTLPNEKKHALRHKQRPTPYSHDSVDLSPAAHEVIEIFISSEDKNSLTASSSIFANIIEHALSYIYQSNVVLQSPEELDTDKKTWRISLQVPPTANNTTNKRSDYTTSEIQHPLPTKQVLFYVPVKPAFGLPIDMTLSLSTHNGSPKHPPFFQSLAKENPLPVLRTPYPPDFLNQQVTHYRLLIDQDGEPDQLSVLQHLKQNKQTPHLAGLRVWRIKNNRLTPVVLGDINLGLVFVGHYNLINTHAISEEERTLTQNRLNVKA</sequence>
<dbReference type="AlphaFoldDB" id="A0A3M8QAG1"/>
<reference evidence="2 3" key="1">
    <citation type="journal article" date="2012" name="Int. J. Syst. Evol. Microbiol.">
        <title>Marinomonas hwangdonensis sp. nov., isolated from seawater.</title>
        <authorList>
            <person name="Jung Y.T."/>
            <person name="Oh T.K."/>
            <person name="Yoon J.H."/>
        </authorList>
    </citation>
    <scope>NUCLEOTIDE SEQUENCE [LARGE SCALE GENOMIC DNA]</scope>
    <source>
        <strain evidence="2 3">HDW-15</strain>
    </source>
</reference>
<comment type="caution">
    <text evidence="2">The sequence shown here is derived from an EMBL/GenBank/DDBJ whole genome shotgun (WGS) entry which is preliminary data.</text>
</comment>
<evidence type="ECO:0000313" key="2">
    <source>
        <dbReference type="EMBL" id="RNF52732.1"/>
    </source>
</evidence>
<dbReference type="Proteomes" id="UP000280507">
    <property type="component" value="Unassembled WGS sequence"/>
</dbReference>
<proteinExistence type="predicted"/>
<protein>
    <submittedName>
        <fullName evidence="2">Uncharacterized protein</fullName>
    </submittedName>
</protein>
<organism evidence="2 3">
    <name type="scientific">Marinomonas hwangdonensis</name>
    <dbReference type="NCBI Taxonomy" id="1053647"/>
    <lineage>
        <taxon>Bacteria</taxon>
        <taxon>Pseudomonadati</taxon>
        <taxon>Pseudomonadota</taxon>
        <taxon>Gammaproteobacteria</taxon>
        <taxon>Oceanospirillales</taxon>
        <taxon>Oceanospirillaceae</taxon>
        <taxon>Marinomonas</taxon>
    </lineage>
</organism>
<name>A0A3M8QAG1_9GAMM</name>
<evidence type="ECO:0000313" key="3">
    <source>
        <dbReference type="Proteomes" id="UP000280507"/>
    </source>
</evidence>
<accession>A0A3M8QAG1</accession>
<dbReference type="OrthoDB" id="6102773at2"/>
<feature type="region of interest" description="Disordered" evidence="1">
    <location>
        <begin position="14"/>
        <end position="35"/>
    </location>
</feature>
<gene>
    <name evidence="2" type="ORF">EBI00_01030</name>
</gene>
<keyword evidence="3" id="KW-1185">Reference proteome</keyword>